<feature type="signal peptide" evidence="2">
    <location>
        <begin position="1"/>
        <end position="20"/>
    </location>
</feature>
<evidence type="ECO:0000313" key="4">
    <source>
        <dbReference type="EMBL" id="MDI9875123.1"/>
    </source>
</evidence>
<dbReference type="SUPFAM" id="SSF103647">
    <property type="entry name" value="TSP type-3 repeat"/>
    <property type="match status" value="1"/>
</dbReference>
<evidence type="ECO:0000313" key="5">
    <source>
        <dbReference type="Proteomes" id="UP001225761"/>
    </source>
</evidence>
<dbReference type="Pfam" id="PF19081">
    <property type="entry name" value="Ig_7"/>
    <property type="match status" value="5"/>
</dbReference>
<gene>
    <name evidence="4" type="ORF">QM481_11345</name>
</gene>
<dbReference type="Pfam" id="PF17963">
    <property type="entry name" value="Big_9"/>
    <property type="match status" value="2"/>
</dbReference>
<dbReference type="RefSeq" id="WP_283381872.1">
    <property type="nucleotide sequence ID" value="NZ_JASHIE010000007.1"/>
</dbReference>
<feature type="chain" id="PRO_5045448303" evidence="2">
    <location>
        <begin position="21"/>
        <end position="2716"/>
    </location>
</feature>
<feature type="domain" description="Fibronectin type-III" evidence="3">
    <location>
        <begin position="1575"/>
        <end position="1669"/>
    </location>
</feature>
<protein>
    <submittedName>
        <fullName evidence="4">Ig-like domain-containing protein</fullName>
    </submittedName>
</protein>
<name>A0ABT6Z1Z5_9BACT</name>
<dbReference type="InterPro" id="IPR028974">
    <property type="entry name" value="TSP_type-3_rpt"/>
</dbReference>
<keyword evidence="2" id="KW-0732">Signal</keyword>
<organism evidence="4 5">
    <name type="scientific">Flectobacillus rivi</name>
    <dbReference type="NCBI Taxonomy" id="2984209"/>
    <lineage>
        <taxon>Bacteria</taxon>
        <taxon>Pseudomonadati</taxon>
        <taxon>Bacteroidota</taxon>
        <taxon>Cytophagia</taxon>
        <taxon>Cytophagales</taxon>
        <taxon>Flectobacillaceae</taxon>
        <taxon>Flectobacillus</taxon>
    </lineage>
</organism>
<evidence type="ECO:0000259" key="3">
    <source>
        <dbReference type="PROSITE" id="PS50853"/>
    </source>
</evidence>
<dbReference type="EMBL" id="JASHIE010000007">
    <property type="protein sequence ID" value="MDI9875123.1"/>
    <property type="molecule type" value="Genomic_DNA"/>
</dbReference>
<sequence length="2716" mass="272315">MNKQLLIGFLLLLTSICARGQYSGTGPITLSLPSNVTDIRWYKNGAYIPDSTQRTFTTSVPGTYQATYAESATSCELIQSNYFVLVSGGGSIQLDGQTNNGGGTGYQWMQNGLDISGANSANYTTNVGGLYVLKYNNGTCDLATTPYYVFMLCGAGTVPPALSAVTLNNICPTVTVNLTTVTASNLPSGLSMTWHTGTPATNANKVATPTSVGTGTYYAAFYDAVNGCYSPTTSITTTSNSCIQANSNTASTTLNTLVNIPVLNNDTRNGIAATLSTVSAPTITTQPDPLKGSVSVKADGSIDFTPATGFTGTVSFVYQICDKVQTSICDTALVTVSVGCPPLSAPTSASASPSAICSGASSVLGATCASGTLSWFTDSGLTGTALASSTVSPTTTTTYYGACVNGTCKSPASSVTVTVTATPVTPTSASASPSAICSGSSSVLSATCTTGTLSWFTNSGLTGTALTSTTVSPTTTTTYYGACINGTCKSPSSSVTVTVTATPVAPTSASASPSSICSGSSSVLSATCASGTLSWFTDSGMTGTALTSTTVSPTTTTTYYGACINGTCKSPASSVTVTMTAIPDAPMGASASPSEICSGSSSVLSATCTTGTLSWYTNSGLTGTALTSTTVSPTTTTTYYGACVSGICKSPASSVTVTVMATPVAPTSASASPSAICSGSISVLSATCASGTLSWFTDSGMTGTALTSTTVSPTTTTTYYGACIDGTCKSTAKSVTVTVTAIPVAPTSTSASPSAICSGSSSVLSATCTTGTLSWYTDSGLTSTALTSTTVKPTVTTTYYGACVSGICKSPASSVTVTVTAIPVAPTSASASPSAICSGSSTVLSATCTTGTLSWYTNSGLTGTALTSTTVSPTTTTTYYGTCIDGTCKSPSSSVTVTVTTMPVAPTSVSASPSTICSGSSSVLSATCTTGTLSWYTDSDLTSTALTSTTVKPTVATTYYGACVNGICKSPASSVTVTVTAIPVAPTSASASLSAICSGSSTVLSATCTTGTLSWYTNSGLTGTALTSTTVSPTTTTTYYGTCIDGTCKSPSSSVTVTVTAIPAAPTSFAASPSSICSGSSSVLSATCASGTLSWFTDSGMTGTALTSTTVSPTTTTTYYGACINGICNSTGKSVTVTVTATPEAPTSASASQSAICSGSSSVLSATCTTGTLSWYTNSGLTGTALTSTTVSPTTTTTYYGACVNGTCKSPASSTTITVTAIPAAPTSFAASPSSICSGSSSVLSATCASGTLSWFTDSGMTGTALTSTTVSPTTTTTYYGACINGTCKSTAKSVTVTVTATPVAPTSASASPSAICSGSSSVLSATCTTGTLSWFTDSSLTSTALTSTTVKPTVTTTYYGACVNGTCKSPASNVTVTVNTMPTLTSSNFTKVDPSTCLGLDGSIKICGLTSGISYSIAFSKNGITQTPVTLVADVSGCVTLSNINAGTYTNFSISNVSTTCSTGTIAGVSIAIADPVTATISLGTSQNPSGCGLNDGFIQISGLTSGTQYTLNYLLNGSSLTPVVFTASGSNYTIGNLTAGNYTGITVGSLGCTSNALIKVLSDPTTATISLSAKTNPTACSANDGSFTITGLAPSTSYILNYRKDGIAQTPVTFTSTGVSYTLNGLIRGDYTNIRVTSSGCVSNTVSTSLSDPGAVVLSLGTTTQPSACGVANGSITLSGLVIGNTYLIKYKKNGIWQASSTVVASSSSYTISGLGAGSYSNISATQGGCTSNSLSQTLSDPGAASLSSGPATQVSSCGASDGAVTLSGLTSGLSYVLNYTKDGIAQSPVTFTATGNSYTMTGLGVGLYRGINVTQGGCTSNGVGIIISNPGGASIDVIGLNPITCSPGNDGGLIITGLSQGLSYTLNYMKNGVAQTPISIVAAASTSYKINGLVAGSYTNISVTQATCISNLVSEDLVSPAISTTPSFGVTTLTNVCPSPTADLTDLAATNLPVGLNVTWHSSSVATAINKIADPTSIGAGQYYASFYNATTLCYSPTAPITVSILSCDTDGDGDPDSTDPQPTNACVWSANQVLANTTTTWRNADCDGDGVTNYKEVTGTDNNPATVLDNTNPLDGCSYNAVDQILANTSPDWKLLDCDKDGNLNGTDPNPKVPTAVNDVLNAPYGVASTVNVLSNDDFRPAATISISKIGGTASGVVSFNPLTGVMSYTPTASESGTNITVLYQVCNTAVNPSICATATVNISVPAAGDQDGDGDPDNTDPQPTDGCVWGSGQVLANTTTAWRNADCDGDGVTNYKEVTGTDNNPSTTADNTNPLDGCSYNAIDQVLGNTSAEWKLQDCDKDGNPNGTDPNPKVPTAVADAFTAKYGSATNFNILTNDDFLPGTKTTISKTGGTANGTVNINPLTGVLTYTPTLAERGTTVTVIYQVCNTAVTPNVCASATATITVPVDTDADGVPDVDDLDDDNDGILDTVEDAQLSADTDGDGIPNRLDLDSDNDGINDVDEANGTDENGDGMADGAVSITGIPSTAGTGLTPPDTDNDAKPNPYDVDSDNDGVYDLEEGGLNPNLDANGDGIVDCTTNCDPDGDGILTPVDGLPNVWKDALLPDLTPTTDINSLEFLAAGTSRDFAINIYEINNLPNVSGSTIGFRVAKISGFTITYPSTSGTSNVFGGTANSNSDWIFTENANFITVTAKPGVVIPPNGKKTVGFTAIRKTGVPSNTSQNITVTIIYGSAGEEKIDNNTVETKITAN</sequence>
<proteinExistence type="predicted"/>
<dbReference type="Gene3D" id="4.10.1080.10">
    <property type="entry name" value="TSP type-3 repeat"/>
    <property type="match status" value="1"/>
</dbReference>
<reference evidence="4 5" key="1">
    <citation type="submission" date="2023-05" db="EMBL/GenBank/DDBJ databases">
        <title>Novel species of genus Flectobacillus isolated from stream in China.</title>
        <authorList>
            <person name="Lu H."/>
        </authorList>
    </citation>
    <scope>NUCLEOTIDE SEQUENCE [LARGE SCALE GENOMIC DNA]</scope>
    <source>
        <strain evidence="4 5">LFS242W</strain>
    </source>
</reference>
<dbReference type="InterPro" id="IPR003961">
    <property type="entry name" value="FN3_dom"/>
</dbReference>
<comment type="caution">
    <text evidence="4">The sequence shown here is derived from an EMBL/GenBank/DDBJ whole genome shotgun (WGS) entry which is preliminary data.</text>
</comment>
<evidence type="ECO:0000256" key="2">
    <source>
        <dbReference type="SAM" id="SignalP"/>
    </source>
</evidence>
<dbReference type="Proteomes" id="UP001225761">
    <property type="component" value="Unassembled WGS sequence"/>
</dbReference>
<keyword evidence="5" id="KW-1185">Reference proteome</keyword>
<feature type="region of interest" description="Disordered" evidence="1">
    <location>
        <begin position="2439"/>
        <end position="2535"/>
    </location>
</feature>
<evidence type="ECO:0000256" key="1">
    <source>
        <dbReference type="SAM" id="MobiDB-lite"/>
    </source>
</evidence>
<feature type="compositionally biased region" description="Acidic residues" evidence="1">
    <location>
        <begin position="2514"/>
        <end position="2526"/>
    </location>
</feature>
<dbReference type="PROSITE" id="PS50853">
    <property type="entry name" value="FN3"/>
    <property type="match status" value="1"/>
</dbReference>
<dbReference type="InterPro" id="IPR044023">
    <property type="entry name" value="Ig_7"/>
</dbReference>
<feature type="compositionally biased region" description="Acidic residues" evidence="1">
    <location>
        <begin position="2458"/>
        <end position="2477"/>
    </location>
</feature>
<accession>A0ABT6Z1Z5</accession>